<dbReference type="InterPro" id="IPR036388">
    <property type="entry name" value="WH-like_DNA-bd_sf"/>
</dbReference>
<keyword evidence="3" id="KW-0238">DNA-binding</keyword>
<dbReference type="GO" id="GO:0003700">
    <property type="term" value="F:DNA-binding transcription factor activity"/>
    <property type="evidence" value="ECO:0007669"/>
    <property type="project" value="InterPro"/>
</dbReference>
<feature type="domain" description="HTH lysR-type" evidence="5">
    <location>
        <begin position="1"/>
        <end position="59"/>
    </location>
</feature>
<sequence>MDTLDGLKTIIAVVETGSFTAASERLQMSKALVSKYVGEVEDKLDVRLFNRTTRRISLTEAGKRYYQQARLMLDQYANMLDVVMDEQVKPKGLLRVSCPVTLGERTLAPLLPQFMTQYPDLKIDLLLGNRPVDMIEEGIDVRIRSGILEDSNMVARHIQTYPLYIVASPDYIKQHGAPQTLAELEQHNCIIDMNFSYGNHWPIIDKQGERHSIKVKSTLSSNSPMAIAEMVAAGAGIGLIASSIIHEDVTNGRLVQVMNDYTSDQFGLYAVYPHRKHVSQKVKCFVDFLMEKLAEQLTKN</sequence>
<accession>A0A2S0VQW7</accession>
<dbReference type="InterPro" id="IPR005119">
    <property type="entry name" value="LysR_subst-bd"/>
</dbReference>
<dbReference type="AlphaFoldDB" id="A0A2S0VQW7"/>
<dbReference type="Proteomes" id="UP000244441">
    <property type="component" value="Chromosome"/>
</dbReference>
<dbReference type="OrthoDB" id="9786526at2"/>
<evidence type="ECO:0000313" key="6">
    <source>
        <dbReference type="EMBL" id="AWB66594.1"/>
    </source>
</evidence>
<name>A0A2S0VQW7_9ALTE</name>
<evidence type="ECO:0000256" key="3">
    <source>
        <dbReference type="ARBA" id="ARBA00023125"/>
    </source>
</evidence>
<keyword evidence="4" id="KW-0804">Transcription</keyword>
<gene>
    <name evidence="6" type="ORF">C2869_09195</name>
</gene>
<dbReference type="Pfam" id="PF00126">
    <property type="entry name" value="HTH_1"/>
    <property type="match status" value="1"/>
</dbReference>
<dbReference type="InterPro" id="IPR058163">
    <property type="entry name" value="LysR-type_TF_proteobact-type"/>
</dbReference>
<dbReference type="FunFam" id="3.40.190.290:FF:000001">
    <property type="entry name" value="Transcriptional regulator, LysR family"/>
    <property type="match status" value="1"/>
</dbReference>
<dbReference type="RefSeq" id="WP_108602656.1">
    <property type="nucleotide sequence ID" value="NZ_CP026604.1"/>
</dbReference>
<dbReference type="CDD" id="cd08422">
    <property type="entry name" value="PBP2_CrgA_like"/>
    <property type="match status" value="1"/>
</dbReference>
<dbReference type="PANTHER" id="PTHR30537">
    <property type="entry name" value="HTH-TYPE TRANSCRIPTIONAL REGULATOR"/>
    <property type="match status" value="1"/>
</dbReference>
<keyword evidence="7" id="KW-1185">Reference proteome</keyword>
<dbReference type="InterPro" id="IPR000847">
    <property type="entry name" value="LysR_HTH_N"/>
</dbReference>
<dbReference type="SUPFAM" id="SSF46785">
    <property type="entry name" value="Winged helix' DNA-binding domain"/>
    <property type="match status" value="1"/>
</dbReference>
<dbReference type="FunFam" id="1.10.10.10:FF:000001">
    <property type="entry name" value="LysR family transcriptional regulator"/>
    <property type="match status" value="1"/>
</dbReference>
<reference evidence="6 7" key="1">
    <citation type="submission" date="2018-01" db="EMBL/GenBank/DDBJ databases">
        <title>Genome sequence of a Cantenovulum-like bacteria.</title>
        <authorList>
            <person name="Tan W.R."/>
            <person name="Lau N.-S."/>
            <person name="Go F."/>
            <person name="Amirul A.-A.A."/>
        </authorList>
    </citation>
    <scope>NUCLEOTIDE SEQUENCE [LARGE SCALE GENOMIC DNA]</scope>
    <source>
        <strain evidence="6 7">CCB-QB4</strain>
    </source>
</reference>
<evidence type="ECO:0000256" key="2">
    <source>
        <dbReference type="ARBA" id="ARBA00023015"/>
    </source>
</evidence>
<dbReference type="Pfam" id="PF03466">
    <property type="entry name" value="LysR_substrate"/>
    <property type="match status" value="1"/>
</dbReference>
<evidence type="ECO:0000256" key="4">
    <source>
        <dbReference type="ARBA" id="ARBA00023163"/>
    </source>
</evidence>
<dbReference type="KEGG" id="cate:C2869_09195"/>
<comment type="similarity">
    <text evidence="1">Belongs to the LysR transcriptional regulatory family.</text>
</comment>
<dbReference type="InterPro" id="IPR036390">
    <property type="entry name" value="WH_DNA-bd_sf"/>
</dbReference>
<dbReference type="PROSITE" id="PS50931">
    <property type="entry name" value="HTH_LYSR"/>
    <property type="match status" value="1"/>
</dbReference>
<proteinExistence type="inferred from homology"/>
<dbReference type="GO" id="GO:0043565">
    <property type="term" value="F:sequence-specific DNA binding"/>
    <property type="evidence" value="ECO:0007669"/>
    <property type="project" value="TreeGrafter"/>
</dbReference>
<evidence type="ECO:0000313" key="7">
    <source>
        <dbReference type="Proteomes" id="UP000244441"/>
    </source>
</evidence>
<organism evidence="6 7">
    <name type="scientific">Saccharobesus litoralis</name>
    <dbReference type="NCBI Taxonomy" id="2172099"/>
    <lineage>
        <taxon>Bacteria</taxon>
        <taxon>Pseudomonadati</taxon>
        <taxon>Pseudomonadota</taxon>
        <taxon>Gammaproteobacteria</taxon>
        <taxon>Alteromonadales</taxon>
        <taxon>Alteromonadaceae</taxon>
        <taxon>Saccharobesus</taxon>
    </lineage>
</organism>
<dbReference type="Gene3D" id="3.40.190.290">
    <property type="match status" value="1"/>
</dbReference>
<keyword evidence="2" id="KW-0805">Transcription regulation</keyword>
<evidence type="ECO:0000256" key="1">
    <source>
        <dbReference type="ARBA" id="ARBA00009437"/>
    </source>
</evidence>
<evidence type="ECO:0000259" key="5">
    <source>
        <dbReference type="PROSITE" id="PS50931"/>
    </source>
</evidence>
<dbReference type="EMBL" id="CP026604">
    <property type="protein sequence ID" value="AWB66594.1"/>
    <property type="molecule type" value="Genomic_DNA"/>
</dbReference>
<dbReference type="PANTHER" id="PTHR30537:SF5">
    <property type="entry name" value="HTH-TYPE TRANSCRIPTIONAL ACTIVATOR TTDR-RELATED"/>
    <property type="match status" value="1"/>
</dbReference>
<dbReference type="Gene3D" id="1.10.10.10">
    <property type="entry name" value="Winged helix-like DNA-binding domain superfamily/Winged helix DNA-binding domain"/>
    <property type="match status" value="1"/>
</dbReference>
<dbReference type="SUPFAM" id="SSF53850">
    <property type="entry name" value="Periplasmic binding protein-like II"/>
    <property type="match status" value="1"/>
</dbReference>
<dbReference type="GO" id="GO:0006351">
    <property type="term" value="P:DNA-templated transcription"/>
    <property type="evidence" value="ECO:0007669"/>
    <property type="project" value="TreeGrafter"/>
</dbReference>
<protein>
    <submittedName>
        <fullName evidence="6">LysR family transcriptional regulator</fullName>
    </submittedName>
</protein>